<dbReference type="Proteomes" id="UP000433101">
    <property type="component" value="Unassembled WGS sequence"/>
</dbReference>
<accession>A0A7X3LQS8</accession>
<dbReference type="Gene3D" id="1.10.357.10">
    <property type="entry name" value="Tetracycline Repressor, domain 2"/>
    <property type="match status" value="1"/>
</dbReference>
<dbReference type="RefSeq" id="WP_160773642.1">
    <property type="nucleotide sequence ID" value="NZ_WUMV01000001.1"/>
</dbReference>
<dbReference type="EMBL" id="WUMV01000001">
    <property type="protein sequence ID" value="MXN63382.1"/>
    <property type="molecule type" value="Genomic_DNA"/>
</dbReference>
<keyword evidence="7" id="KW-1185">Reference proteome</keyword>
<evidence type="ECO:0000256" key="1">
    <source>
        <dbReference type="ARBA" id="ARBA00023015"/>
    </source>
</evidence>
<evidence type="ECO:0000256" key="3">
    <source>
        <dbReference type="ARBA" id="ARBA00023163"/>
    </source>
</evidence>
<protein>
    <submittedName>
        <fullName evidence="6">TetR family transcriptional regulator</fullName>
    </submittedName>
</protein>
<evidence type="ECO:0000313" key="7">
    <source>
        <dbReference type="Proteomes" id="UP000433101"/>
    </source>
</evidence>
<dbReference type="SUPFAM" id="SSF46689">
    <property type="entry name" value="Homeodomain-like"/>
    <property type="match status" value="1"/>
</dbReference>
<dbReference type="InterPro" id="IPR036271">
    <property type="entry name" value="Tet_transcr_reg_TetR-rel_C_sf"/>
</dbReference>
<dbReference type="PROSITE" id="PS50977">
    <property type="entry name" value="HTH_TETR_2"/>
    <property type="match status" value="1"/>
</dbReference>
<evidence type="ECO:0000259" key="5">
    <source>
        <dbReference type="PROSITE" id="PS50977"/>
    </source>
</evidence>
<dbReference type="Pfam" id="PF00440">
    <property type="entry name" value="TetR_N"/>
    <property type="match status" value="1"/>
</dbReference>
<dbReference type="InterPro" id="IPR009057">
    <property type="entry name" value="Homeodomain-like_sf"/>
</dbReference>
<dbReference type="PANTHER" id="PTHR47506">
    <property type="entry name" value="TRANSCRIPTIONAL REGULATORY PROTEIN"/>
    <property type="match status" value="1"/>
</dbReference>
<proteinExistence type="predicted"/>
<name>A0A7X3LQS8_9HYPH</name>
<evidence type="ECO:0000313" key="6">
    <source>
        <dbReference type="EMBL" id="MXN63382.1"/>
    </source>
</evidence>
<dbReference type="Pfam" id="PF21993">
    <property type="entry name" value="TetR_C_13_2"/>
    <property type="match status" value="1"/>
</dbReference>
<dbReference type="InterPro" id="IPR001647">
    <property type="entry name" value="HTH_TetR"/>
</dbReference>
<sequence length="188" mass="20802">MSRIIAERADVIPALGEIFRRCGYEGASIARITRETGLGKGSLYNFFPGGKEEMAEAVLANIHQWFEENIYRPLETEAPDDALKQMFSGVSSYFRSGERICLVGAFALEETRDRFSSEVTHYFHRWLETLAGCLRRKGYAPSKAKDAASYVIAGIQGAIVLVRATDDAAHFATILKTLKSACDEPRGA</sequence>
<keyword evidence="1" id="KW-0805">Transcription regulation</keyword>
<reference evidence="6 7" key="1">
    <citation type="submission" date="2019-12" db="EMBL/GenBank/DDBJ databases">
        <authorList>
            <person name="Li M."/>
        </authorList>
    </citation>
    <scope>NUCLEOTIDE SEQUENCE [LARGE SCALE GENOMIC DNA]</scope>
    <source>
        <strain evidence="6 7">GBMRC 2046</strain>
    </source>
</reference>
<dbReference type="AlphaFoldDB" id="A0A7X3LQS8"/>
<feature type="domain" description="HTH tetR-type" evidence="5">
    <location>
        <begin position="5"/>
        <end position="65"/>
    </location>
</feature>
<dbReference type="InterPro" id="IPR054156">
    <property type="entry name" value="YxaF_TetR_C"/>
</dbReference>
<gene>
    <name evidence="6" type="ORF">GR183_00565</name>
</gene>
<feature type="DNA-binding region" description="H-T-H motif" evidence="4">
    <location>
        <begin position="28"/>
        <end position="47"/>
    </location>
</feature>
<comment type="caution">
    <text evidence="6">The sequence shown here is derived from an EMBL/GenBank/DDBJ whole genome shotgun (WGS) entry which is preliminary data.</text>
</comment>
<organism evidence="6 7">
    <name type="scientific">Stappia sediminis</name>
    <dbReference type="NCBI Taxonomy" id="2692190"/>
    <lineage>
        <taxon>Bacteria</taxon>
        <taxon>Pseudomonadati</taxon>
        <taxon>Pseudomonadota</taxon>
        <taxon>Alphaproteobacteria</taxon>
        <taxon>Hyphomicrobiales</taxon>
        <taxon>Stappiaceae</taxon>
        <taxon>Stappia</taxon>
    </lineage>
</organism>
<evidence type="ECO:0000256" key="4">
    <source>
        <dbReference type="PROSITE-ProRule" id="PRU00335"/>
    </source>
</evidence>
<dbReference type="PANTHER" id="PTHR47506:SF1">
    <property type="entry name" value="HTH-TYPE TRANSCRIPTIONAL REGULATOR YJDC"/>
    <property type="match status" value="1"/>
</dbReference>
<dbReference type="SUPFAM" id="SSF48498">
    <property type="entry name" value="Tetracyclin repressor-like, C-terminal domain"/>
    <property type="match status" value="1"/>
</dbReference>
<dbReference type="GO" id="GO:0003677">
    <property type="term" value="F:DNA binding"/>
    <property type="evidence" value="ECO:0007669"/>
    <property type="project" value="UniProtKB-UniRule"/>
</dbReference>
<evidence type="ECO:0000256" key="2">
    <source>
        <dbReference type="ARBA" id="ARBA00023125"/>
    </source>
</evidence>
<keyword evidence="3" id="KW-0804">Transcription</keyword>
<keyword evidence="2 4" id="KW-0238">DNA-binding</keyword>